<evidence type="ECO:0008006" key="3">
    <source>
        <dbReference type="Google" id="ProtNLM"/>
    </source>
</evidence>
<dbReference type="Pfam" id="PF06992">
    <property type="entry name" value="Phage_lambda_P"/>
    <property type="match status" value="1"/>
</dbReference>
<name>A0ABT3TKB4_9GAMM</name>
<dbReference type="Proteomes" id="UP001143362">
    <property type="component" value="Unassembled WGS sequence"/>
</dbReference>
<gene>
    <name evidence="1" type="ORF">EYC98_18040</name>
</gene>
<evidence type="ECO:0000313" key="2">
    <source>
        <dbReference type="Proteomes" id="UP001143362"/>
    </source>
</evidence>
<comment type="caution">
    <text evidence="1">The sequence shown here is derived from an EMBL/GenBank/DDBJ whole genome shotgun (WGS) entry which is preliminary data.</text>
</comment>
<evidence type="ECO:0000313" key="1">
    <source>
        <dbReference type="EMBL" id="MCX2982767.1"/>
    </source>
</evidence>
<accession>A0ABT3TKB4</accession>
<sequence length="205" mass="23077">MGASTTTSTTAAGPPPKITEELIDTINQVFALFRLNYHNQFYSAYPDNEQLSHVKKLWLEALAPYPSRQILLGARRAIETSEYLPTLHRMLESCHSSLEHLGLPAPRAAYQEACQAPSPRAAHAWSHAAVYLAGRDSDWFFLTNTAEKQSWPVFREHYQRYCTRVLAGETLELPTLPALTQEHSPLSSRDEALSALEKIKQQLSD</sequence>
<proteinExistence type="predicted"/>
<organism evidence="1 2">
    <name type="scientific">Candidatus Litorirhabdus singularis</name>
    <dbReference type="NCBI Taxonomy" id="2518993"/>
    <lineage>
        <taxon>Bacteria</taxon>
        <taxon>Pseudomonadati</taxon>
        <taxon>Pseudomonadota</taxon>
        <taxon>Gammaproteobacteria</taxon>
        <taxon>Cellvibrionales</taxon>
        <taxon>Halieaceae</taxon>
        <taxon>Candidatus Litorirhabdus</taxon>
    </lineage>
</organism>
<dbReference type="EMBL" id="SHNN01000004">
    <property type="protein sequence ID" value="MCX2982767.1"/>
    <property type="molecule type" value="Genomic_DNA"/>
</dbReference>
<reference evidence="1" key="1">
    <citation type="submission" date="2019-02" db="EMBL/GenBank/DDBJ databases">
        <authorList>
            <person name="Li S.-H."/>
        </authorList>
    </citation>
    <scope>NUCLEOTIDE SEQUENCE</scope>
    <source>
        <strain evidence="1">IMCC14734</strain>
    </source>
</reference>
<keyword evidence="2" id="KW-1185">Reference proteome</keyword>
<dbReference type="InterPro" id="IPR009731">
    <property type="entry name" value="P-like"/>
</dbReference>
<protein>
    <recommendedName>
        <fullName evidence="3">Replicative helicase inhibitor G39P N-terminal domain-containing protein</fullName>
    </recommendedName>
</protein>